<accession>A0A934W782</accession>
<dbReference type="PANTHER" id="PTHR36699">
    <property type="entry name" value="LD-TRANSPEPTIDASE"/>
    <property type="match status" value="1"/>
</dbReference>
<dbReference type="Proteomes" id="UP000622890">
    <property type="component" value="Unassembled WGS sequence"/>
</dbReference>
<evidence type="ECO:0000256" key="8">
    <source>
        <dbReference type="SAM" id="SignalP"/>
    </source>
</evidence>
<keyword evidence="5 7" id="KW-0573">Peptidoglycan synthesis</keyword>
<dbReference type="SUPFAM" id="SSF141523">
    <property type="entry name" value="L,D-transpeptidase catalytic domain-like"/>
    <property type="match status" value="1"/>
</dbReference>
<dbReference type="RefSeq" id="WP_200593109.1">
    <property type="nucleotide sequence ID" value="NZ_JAEPBG010000006.1"/>
</dbReference>
<feature type="signal peptide" evidence="8">
    <location>
        <begin position="1"/>
        <end position="30"/>
    </location>
</feature>
<evidence type="ECO:0000259" key="9">
    <source>
        <dbReference type="PROSITE" id="PS52029"/>
    </source>
</evidence>
<dbReference type="Pfam" id="PF24125">
    <property type="entry name" value="Cds6_C"/>
    <property type="match status" value="1"/>
</dbReference>
<dbReference type="Pfam" id="PF03734">
    <property type="entry name" value="YkuD"/>
    <property type="match status" value="1"/>
</dbReference>
<dbReference type="CDD" id="cd16913">
    <property type="entry name" value="YkuD_like"/>
    <property type="match status" value="1"/>
</dbReference>
<gene>
    <name evidence="10" type="ORF">JJB74_15670</name>
</gene>
<feature type="active site" description="Proton donor/acceptor" evidence="7">
    <location>
        <position position="260"/>
    </location>
</feature>
<name>A0A934W782_9BURK</name>
<evidence type="ECO:0000256" key="5">
    <source>
        <dbReference type="ARBA" id="ARBA00022984"/>
    </source>
</evidence>
<dbReference type="InterPro" id="IPR005490">
    <property type="entry name" value="LD_TPept_cat_dom"/>
</dbReference>
<feature type="active site" description="Nucleophile" evidence="7">
    <location>
        <position position="277"/>
    </location>
</feature>
<dbReference type="PANTHER" id="PTHR36699:SF1">
    <property type="entry name" value="L,D-TRANSPEPTIDASE YAFK-RELATED"/>
    <property type="match status" value="1"/>
</dbReference>
<evidence type="ECO:0000256" key="7">
    <source>
        <dbReference type="PROSITE-ProRule" id="PRU01373"/>
    </source>
</evidence>
<dbReference type="AlphaFoldDB" id="A0A934W782"/>
<evidence type="ECO:0000313" key="10">
    <source>
        <dbReference type="EMBL" id="MBK4736060.1"/>
    </source>
</evidence>
<dbReference type="GO" id="GO:0004180">
    <property type="term" value="F:carboxypeptidase activity"/>
    <property type="evidence" value="ECO:0007669"/>
    <property type="project" value="UniProtKB-ARBA"/>
</dbReference>
<keyword evidence="8" id="KW-0732">Signal</keyword>
<dbReference type="PROSITE" id="PS52029">
    <property type="entry name" value="LD_TPASE"/>
    <property type="match status" value="1"/>
</dbReference>
<dbReference type="InterPro" id="IPR056203">
    <property type="entry name" value="Cds6_C"/>
</dbReference>
<keyword evidence="6 7" id="KW-0961">Cell wall biogenesis/degradation</keyword>
<dbReference type="GO" id="GO:0009252">
    <property type="term" value="P:peptidoglycan biosynthetic process"/>
    <property type="evidence" value="ECO:0007669"/>
    <property type="project" value="UniProtKB-KW"/>
</dbReference>
<evidence type="ECO:0000256" key="2">
    <source>
        <dbReference type="ARBA" id="ARBA00005992"/>
    </source>
</evidence>
<evidence type="ECO:0000256" key="4">
    <source>
        <dbReference type="ARBA" id="ARBA00022960"/>
    </source>
</evidence>
<dbReference type="GO" id="GO:0016740">
    <property type="term" value="F:transferase activity"/>
    <property type="evidence" value="ECO:0007669"/>
    <property type="project" value="UniProtKB-KW"/>
</dbReference>
<keyword evidence="3" id="KW-0808">Transferase</keyword>
<keyword evidence="11" id="KW-1185">Reference proteome</keyword>
<comment type="pathway">
    <text evidence="1 7">Cell wall biogenesis; peptidoglycan biosynthesis.</text>
</comment>
<dbReference type="InterPro" id="IPR038063">
    <property type="entry name" value="Transpep_catalytic_dom"/>
</dbReference>
<evidence type="ECO:0000256" key="6">
    <source>
        <dbReference type="ARBA" id="ARBA00023316"/>
    </source>
</evidence>
<evidence type="ECO:0000256" key="3">
    <source>
        <dbReference type="ARBA" id="ARBA00022679"/>
    </source>
</evidence>
<comment type="caution">
    <text evidence="10">The sequence shown here is derived from an EMBL/GenBank/DDBJ whole genome shotgun (WGS) entry which is preliminary data.</text>
</comment>
<dbReference type="EMBL" id="JAEPBG010000006">
    <property type="protein sequence ID" value="MBK4736060.1"/>
    <property type="molecule type" value="Genomic_DNA"/>
</dbReference>
<comment type="similarity">
    <text evidence="2">Belongs to the YkuD family.</text>
</comment>
<evidence type="ECO:0000256" key="1">
    <source>
        <dbReference type="ARBA" id="ARBA00004752"/>
    </source>
</evidence>
<dbReference type="GO" id="GO:0008360">
    <property type="term" value="P:regulation of cell shape"/>
    <property type="evidence" value="ECO:0007669"/>
    <property type="project" value="UniProtKB-UniRule"/>
</dbReference>
<dbReference type="Gene3D" id="2.40.440.10">
    <property type="entry name" value="L,D-transpeptidase catalytic domain-like"/>
    <property type="match status" value="1"/>
</dbReference>
<dbReference type="GO" id="GO:0071555">
    <property type="term" value="P:cell wall organization"/>
    <property type="evidence" value="ECO:0007669"/>
    <property type="project" value="UniProtKB-UniRule"/>
</dbReference>
<sequence length="434" mass="48839">MNFENGRTRRLARVLAWCLCGLIVSAPAQAARKHRHPKKRPHMLRMAMSKPKPVPASPVDPEVLLLYIYKTLRIGRLADAEAQANALVAAYPNFALGQMLRGDLLLMHHDPVNSLAGMNSTLSNVATAAGTKDLRDEAAKRLAALTERPNPDLLPRSILNLANDQKFALLVDASRSRMYLYKNTDSRLELVKDFYISQGKLGVKKEREGDKKTPLGVYHVVTRIEPKNLSDFYGSGALPISYPNDWDRLQGRTGHGIWLHGTPSDTFSRAPRSSDGCVVMTNRDMSQLVDTVDVNNTPVIISDREEFITKEKWAAERTRALMLVEQWRQDAEIMPLQRLRSRYAKAFKSADGESADDWLKKTQATLSGPGKVQIGVSELEAFDYPGQSNLVAISFLQTLTSGKTKQTVRRRQYWTVEDNQWRIVSESIIERPRT</sequence>
<protein>
    <submittedName>
        <fullName evidence="10">L,D-transpeptidase family protein</fullName>
    </submittedName>
</protein>
<feature type="chain" id="PRO_5037496449" evidence="8">
    <location>
        <begin position="31"/>
        <end position="434"/>
    </location>
</feature>
<proteinExistence type="inferred from homology"/>
<keyword evidence="4 7" id="KW-0133">Cell shape</keyword>
<feature type="domain" description="L,D-TPase catalytic" evidence="9">
    <location>
        <begin position="167"/>
        <end position="302"/>
    </location>
</feature>
<reference evidence="10" key="1">
    <citation type="submission" date="2021-01" db="EMBL/GenBank/DDBJ databases">
        <title>Genome sequence of strain Noviherbaspirillum sp. DKR-6.</title>
        <authorList>
            <person name="Chaudhary D.K."/>
        </authorList>
    </citation>
    <scope>NUCLEOTIDE SEQUENCE</scope>
    <source>
        <strain evidence="10">DKR-6</strain>
    </source>
</reference>
<evidence type="ECO:0000313" key="11">
    <source>
        <dbReference type="Proteomes" id="UP000622890"/>
    </source>
</evidence>
<organism evidence="10 11">
    <name type="scientific">Noviherbaspirillum pedocola</name>
    <dbReference type="NCBI Taxonomy" id="2801341"/>
    <lineage>
        <taxon>Bacteria</taxon>
        <taxon>Pseudomonadati</taxon>
        <taxon>Pseudomonadota</taxon>
        <taxon>Betaproteobacteria</taxon>
        <taxon>Burkholderiales</taxon>
        <taxon>Oxalobacteraceae</taxon>
        <taxon>Noviherbaspirillum</taxon>
    </lineage>
</organism>